<keyword evidence="3" id="KW-0274">FAD</keyword>
<keyword evidence="6" id="KW-1185">Reference proteome</keyword>
<dbReference type="InterPro" id="IPR002938">
    <property type="entry name" value="FAD-bd"/>
</dbReference>
<evidence type="ECO:0000256" key="2">
    <source>
        <dbReference type="ARBA" id="ARBA00022630"/>
    </source>
</evidence>
<sequence>MENEKILITGAGPTGLSLANLLSRMGTPFMLIDKNAHPSRESKAFGIHARTLEVFDQIGMAEKVISEGSIDNTVHFFIKDRETAKIRLKDILPGESNFPFFLVLEQYRTEEILIDSLEAHELKVNWKHELTKLSENDEGILVTIKDPLGKEKELQFQYLIGCDGAGSIIREQAGFAFKGKTFSPCFYLADCEFEGGIEHGDSYFTLAPSYITGIFSFREKGKFRLFNFMNPSVGKDEDEELTFGDVQKILDSNPYLDLKVKNMEWSSVFRIHARLAESFQKGRVFLAGDAAHVHSPAAGQGMNTGIQDTYNLAWKLSFVISGIAKPELLKTYTQERMPIAQNLHNTTDRFFQLMIQPIRILNLFRLYFFPVF</sequence>
<feature type="domain" description="FAD-binding" evidence="4">
    <location>
        <begin position="5"/>
        <end position="344"/>
    </location>
</feature>
<accession>A0ABV9T1I3</accession>
<dbReference type="GO" id="GO:0004497">
    <property type="term" value="F:monooxygenase activity"/>
    <property type="evidence" value="ECO:0007669"/>
    <property type="project" value="UniProtKB-KW"/>
</dbReference>
<gene>
    <name evidence="5" type="ORF">ACFPFU_12340</name>
</gene>
<evidence type="ECO:0000256" key="1">
    <source>
        <dbReference type="ARBA" id="ARBA00001974"/>
    </source>
</evidence>
<dbReference type="Proteomes" id="UP001595818">
    <property type="component" value="Unassembled WGS sequence"/>
</dbReference>
<dbReference type="InterPro" id="IPR036188">
    <property type="entry name" value="FAD/NAD-bd_sf"/>
</dbReference>
<dbReference type="EMBL" id="JBHSJJ010000006">
    <property type="protein sequence ID" value="MFC4872479.1"/>
    <property type="molecule type" value="Genomic_DNA"/>
</dbReference>
<protein>
    <submittedName>
        <fullName evidence="5">FAD-dependent monooxygenase</fullName>
    </submittedName>
</protein>
<dbReference type="PANTHER" id="PTHR43004">
    <property type="entry name" value="TRK SYSTEM POTASSIUM UPTAKE PROTEIN"/>
    <property type="match status" value="1"/>
</dbReference>
<organism evidence="5 6">
    <name type="scientific">Negadavirga shengliensis</name>
    <dbReference type="NCBI Taxonomy" id="1389218"/>
    <lineage>
        <taxon>Bacteria</taxon>
        <taxon>Pseudomonadati</taxon>
        <taxon>Bacteroidota</taxon>
        <taxon>Cytophagia</taxon>
        <taxon>Cytophagales</taxon>
        <taxon>Cyclobacteriaceae</taxon>
        <taxon>Negadavirga</taxon>
    </lineage>
</organism>
<keyword evidence="5" id="KW-0560">Oxidoreductase</keyword>
<name>A0ABV9T1I3_9BACT</name>
<dbReference type="SUPFAM" id="SSF51905">
    <property type="entry name" value="FAD/NAD(P)-binding domain"/>
    <property type="match status" value="1"/>
</dbReference>
<reference evidence="6" key="1">
    <citation type="journal article" date="2019" name="Int. J. Syst. Evol. Microbiol.">
        <title>The Global Catalogue of Microorganisms (GCM) 10K type strain sequencing project: providing services to taxonomists for standard genome sequencing and annotation.</title>
        <authorList>
            <consortium name="The Broad Institute Genomics Platform"/>
            <consortium name="The Broad Institute Genome Sequencing Center for Infectious Disease"/>
            <person name="Wu L."/>
            <person name="Ma J."/>
        </authorList>
    </citation>
    <scope>NUCLEOTIDE SEQUENCE [LARGE SCALE GENOMIC DNA]</scope>
    <source>
        <strain evidence="6">CGMCC 4.7466</strain>
    </source>
</reference>
<keyword evidence="2" id="KW-0285">Flavoprotein</keyword>
<keyword evidence="5" id="KW-0503">Monooxygenase</keyword>
<evidence type="ECO:0000256" key="3">
    <source>
        <dbReference type="ARBA" id="ARBA00022827"/>
    </source>
</evidence>
<dbReference type="Gene3D" id="3.50.50.60">
    <property type="entry name" value="FAD/NAD(P)-binding domain"/>
    <property type="match status" value="1"/>
</dbReference>
<comment type="caution">
    <text evidence="5">The sequence shown here is derived from an EMBL/GenBank/DDBJ whole genome shotgun (WGS) entry which is preliminary data.</text>
</comment>
<dbReference type="Gene3D" id="3.30.70.2450">
    <property type="match status" value="1"/>
</dbReference>
<dbReference type="RefSeq" id="WP_377064908.1">
    <property type="nucleotide sequence ID" value="NZ_JBHSJJ010000006.1"/>
</dbReference>
<evidence type="ECO:0000259" key="4">
    <source>
        <dbReference type="Pfam" id="PF01494"/>
    </source>
</evidence>
<dbReference type="PANTHER" id="PTHR43004:SF19">
    <property type="entry name" value="BINDING MONOOXYGENASE, PUTATIVE (JCVI)-RELATED"/>
    <property type="match status" value="1"/>
</dbReference>
<dbReference type="PRINTS" id="PR00420">
    <property type="entry name" value="RNGMNOXGNASE"/>
</dbReference>
<comment type="cofactor">
    <cofactor evidence="1">
        <name>FAD</name>
        <dbReference type="ChEBI" id="CHEBI:57692"/>
    </cofactor>
</comment>
<evidence type="ECO:0000313" key="5">
    <source>
        <dbReference type="EMBL" id="MFC4872479.1"/>
    </source>
</evidence>
<evidence type="ECO:0000313" key="6">
    <source>
        <dbReference type="Proteomes" id="UP001595818"/>
    </source>
</evidence>
<proteinExistence type="predicted"/>
<dbReference type="InterPro" id="IPR050641">
    <property type="entry name" value="RIFMO-like"/>
</dbReference>
<dbReference type="Pfam" id="PF01494">
    <property type="entry name" value="FAD_binding_3"/>
    <property type="match status" value="1"/>
</dbReference>